<name>A0A4R5MPM1_9SPHI</name>
<keyword evidence="2" id="KW-1185">Reference proteome</keyword>
<comment type="caution">
    <text evidence="1">The sequence shown here is derived from an EMBL/GenBank/DDBJ whole genome shotgun (WGS) entry which is preliminary data.</text>
</comment>
<accession>A0A4R5MPM1</accession>
<protein>
    <submittedName>
        <fullName evidence="1">Uncharacterized protein</fullName>
    </submittedName>
</protein>
<reference evidence="1 2" key="1">
    <citation type="submission" date="2019-02" db="EMBL/GenBank/DDBJ databases">
        <title>Pedobacter sp. nov., a novel speices isolated from soil of pinguins habitat in Antarcitica.</title>
        <authorList>
            <person name="He R.-H."/>
        </authorList>
    </citation>
    <scope>NUCLEOTIDE SEQUENCE [LARGE SCALE GENOMIC DNA]</scope>
    <source>
        <strain evidence="1 2">E01020</strain>
    </source>
</reference>
<evidence type="ECO:0000313" key="2">
    <source>
        <dbReference type="Proteomes" id="UP000295668"/>
    </source>
</evidence>
<dbReference type="RefSeq" id="WP_133261211.1">
    <property type="nucleotide sequence ID" value="NZ_SJCY01000002.1"/>
</dbReference>
<organism evidence="1 2">
    <name type="scientific">Pedobacter changchengzhani</name>
    <dbReference type="NCBI Taxonomy" id="2529274"/>
    <lineage>
        <taxon>Bacteria</taxon>
        <taxon>Pseudomonadati</taxon>
        <taxon>Bacteroidota</taxon>
        <taxon>Sphingobacteriia</taxon>
        <taxon>Sphingobacteriales</taxon>
        <taxon>Sphingobacteriaceae</taxon>
        <taxon>Pedobacter</taxon>
    </lineage>
</organism>
<dbReference type="AlphaFoldDB" id="A0A4R5MPM1"/>
<evidence type="ECO:0000313" key="1">
    <source>
        <dbReference type="EMBL" id="TDG37119.1"/>
    </source>
</evidence>
<dbReference type="OrthoDB" id="7871381at2"/>
<proteinExistence type="predicted"/>
<sequence length="225" mass="26212">MYLEINSSTEETIIDSFRQLAIKLFNDYKLIVNDYHYRLLDLEFYYYAKDKFEDIYAHKHSHQLQNGKWYSHGSGMDITFGDGKNYGGILVRAMAEITKDASKDEYFINTENQFHGPLKVKTEIFSKLNGAFDSTPNNFFLANISRDRHGALMPEANHVIEANRIHLNEVKDTSLDSKFHQGKFRFVIFPHLKLAEKTQIAEDMQRQFPHLTTADINKLFGSKFL</sequence>
<dbReference type="EMBL" id="SJCY01000002">
    <property type="protein sequence ID" value="TDG37119.1"/>
    <property type="molecule type" value="Genomic_DNA"/>
</dbReference>
<gene>
    <name evidence="1" type="ORF">EZJ43_03090</name>
</gene>
<dbReference type="Proteomes" id="UP000295668">
    <property type="component" value="Unassembled WGS sequence"/>
</dbReference>